<comment type="caution">
    <text evidence="11">The sequence shown here is derived from an EMBL/GenBank/DDBJ whole genome shotgun (WGS) entry which is preliminary data.</text>
</comment>
<keyword evidence="4 8" id="KW-0489">Methyltransferase</keyword>
<keyword evidence="5 8" id="KW-0808">Transferase</keyword>
<organism evidence="11 12">
    <name type="scientific">Parathielavia hyrcaniae</name>
    <dbReference type="NCBI Taxonomy" id="113614"/>
    <lineage>
        <taxon>Eukaryota</taxon>
        <taxon>Fungi</taxon>
        <taxon>Dikarya</taxon>
        <taxon>Ascomycota</taxon>
        <taxon>Pezizomycotina</taxon>
        <taxon>Sordariomycetes</taxon>
        <taxon>Sordariomycetidae</taxon>
        <taxon>Sordariales</taxon>
        <taxon>Chaetomiaceae</taxon>
        <taxon>Parathielavia</taxon>
    </lineage>
</organism>
<dbReference type="InterPro" id="IPR036770">
    <property type="entry name" value="Ankyrin_rpt-contain_sf"/>
</dbReference>
<dbReference type="Gene3D" id="3.40.50.150">
    <property type="entry name" value="Vaccinia Virus protein VP39"/>
    <property type="match status" value="1"/>
</dbReference>
<dbReference type="EMBL" id="MU863625">
    <property type="protein sequence ID" value="KAK4105893.1"/>
    <property type="molecule type" value="Genomic_DNA"/>
</dbReference>
<feature type="compositionally biased region" description="Basic and acidic residues" evidence="9">
    <location>
        <begin position="180"/>
        <end position="198"/>
    </location>
</feature>
<proteinExistence type="inferred from homology"/>
<gene>
    <name evidence="11" type="ORF">N658DRAFT_417610</name>
</gene>
<dbReference type="Gene3D" id="1.25.40.20">
    <property type="entry name" value="Ankyrin repeat-containing domain"/>
    <property type="match status" value="1"/>
</dbReference>
<dbReference type="InterPro" id="IPR051038">
    <property type="entry name" value="RMT2/GAMT_Mtase"/>
</dbReference>
<keyword evidence="3 8" id="KW-0963">Cytoplasm</keyword>
<name>A0AAN6Q923_9PEZI</name>
<evidence type="ECO:0000256" key="4">
    <source>
        <dbReference type="ARBA" id="ARBA00022603"/>
    </source>
</evidence>
<evidence type="ECO:0000256" key="6">
    <source>
        <dbReference type="ARBA" id="ARBA00022691"/>
    </source>
</evidence>
<evidence type="ECO:0000256" key="3">
    <source>
        <dbReference type="ARBA" id="ARBA00022490"/>
    </source>
</evidence>
<dbReference type="PROSITE" id="PS51559">
    <property type="entry name" value="SAM_RMT2"/>
    <property type="match status" value="1"/>
</dbReference>
<dbReference type="InterPro" id="IPR017408">
    <property type="entry name" value="Arginine_N-MeTrfase_2"/>
</dbReference>
<feature type="region of interest" description="Disordered" evidence="9">
    <location>
        <begin position="43"/>
        <end position="76"/>
    </location>
</feature>
<evidence type="ECO:0000256" key="5">
    <source>
        <dbReference type="ARBA" id="ARBA00022679"/>
    </source>
</evidence>
<comment type="similarity">
    <text evidence="8">Belongs to the class I-like SAM-binding methyltransferase superfamily. RMT2 methyltransferase family.</text>
</comment>
<evidence type="ECO:0000256" key="8">
    <source>
        <dbReference type="PIRNR" id="PIRNR038148"/>
    </source>
</evidence>
<dbReference type="PANTHER" id="PTHR32379">
    <property type="entry name" value="GUANIDINOACETATE N-METHYLTRANSFERASE"/>
    <property type="match status" value="1"/>
</dbReference>
<comment type="function">
    <text evidence="1 8">S-adenosyl-L-methionine-dependent protein-arginine N-methyltransferase that methylates the delta-nitrogen atom of arginine residues to form N5-methylarginine (type IV) in target proteins. Monomethylates ribosomal protein L12.</text>
</comment>
<dbReference type="Proteomes" id="UP001305647">
    <property type="component" value="Unassembled WGS sequence"/>
</dbReference>
<evidence type="ECO:0000256" key="2">
    <source>
        <dbReference type="ARBA" id="ARBA00011245"/>
    </source>
</evidence>
<keyword evidence="12" id="KW-1185">Reference proteome</keyword>
<accession>A0AAN6Q923</accession>
<dbReference type="InterPro" id="IPR029063">
    <property type="entry name" value="SAM-dependent_MTases_sf"/>
</dbReference>
<sequence length="438" mass="48489">MSDPDADTISARISPSCPAETQRVLTAAWAHDLDAVKKLLDEPGKARVQDPTTGETPLHAAVRSCGPPSEQDDDPADLDAARKVVYELLLWGAIWNDVDDHDETPGCVARRLGRAELYDLCVESGVRAEMLFGVMEGYEELGSEGEDVEVMDLDDEDDGIVVVGEDGDEAPELVDVEASEHNGTAEEEEPRFQPPKDDTEADVNSEAYLRSKLTYSDGKLVDDEGNGVMMAWETDIMRQSVDALLPGNEPGKRILNIGFGMGIIDAMFTETKPSRHHIIEAHPGVLEHISSSNSKFGAAWEESGPAPGAFKVYNGKWQDVCQKLLEEGQIYDVVYFDTFGEDYSQLRMFFTEFIPGLLDSEGRFGFFNGLGADRMICYDVYTKVVELHLVDAGLDVDWKVIDVGMSHLAEAGKGEWEGIKRRYWTLDKYRLPTCTFLG</sequence>
<evidence type="ECO:0000256" key="7">
    <source>
        <dbReference type="ARBA" id="ARBA00023242"/>
    </source>
</evidence>
<dbReference type="InterPro" id="IPR026480">
    <property type="entry name" value="RMT2_dom"/>
</dbReference>
<reference evidence="11" key="1">
    <citation type="journal article" date="2023" name="Mol. Phylogenet. Evol.">
        <title>Genome-scale phylogeny and comparative genomics of the fungal order Sordariales.</title>
        <authorList>
            <person name="Hensen N."/>
            <person name="Bonometti L."/>
            <person name="Westerberg I."/>
            <person name="Brannstrom I.O."/>
            <person name="Guillou S."/>
            <person name="Cros-Aarteil S."/>
            <person name="Calhoun S."/>
            <person name="Haridas S."/>
            <person name="Kuo A."/>
            <person name="Mondo S."/>
            <person name="Pangilinan J."/>
            <person name="Riley R."/>
            <person name="LaButti K."/>
            <person name="Andreopoulos B."/>
            <person name="Lipzen A."/>
            <person name="Chen C."/>
            <person name="Yan M."/>
            <person name="Daum C."/>
            <person name="Ng V."/>
            <person name="Clum A."/>
            <person name="Steindorff A."/>
            <person name="Ohm R.A."/>
            <person name="Martin F."/>
            <person name="Silar P."/>
            <person name="Natvig D.O."/>
            <person name="Lalanne C."/>
            <person name="Gautier V."/>
            <person name="Ament-Velasquez S.L."/>
            <person name="Kruys A."/>
            <person name="Hutchinson M.I."/>
            <person name="Powell A.J."/>
            <person name="Barry K."/>
            <person name="Miller A.N."/>
            <person name="Grigoriev I.V."/>
            <person name="Debuchy R."/>
            <person name="Gladieux P."/>
            <person name="Hiltunen Thoren M."/>
            <person name="Johannesson H."/>
        </authorList>
    </citation>
    <scope>NUCLEOTIDE SEQUENCE</scope>
    <source>
        <strain evidence="11">CBS 757.83</strain>
    </source>
</reference>
<dbReference type="EC" id="2.1.1.-" evidence="8"/>
<dbReference type="PIRSF" id="PIRSF038148">
    <property type="entry name" value="Arginine_N-mtfrase-2"/>
    <property type="match status" value="1"/>
</dbReference>
<keyword evidence="7 8" id="KW-0539">Nucleus</keyword>
<dbReference type="AlphaFoldDB" id="A0AAN6Q923"/>
<dbReference type="GO" id="GO:0032259">
    <property type="term" value="P:methylation"/>
    <property type="evidence" value="ECO:0007669"/>
    <property type="project" value="UniProtKB-KW"/>
</dbReference>
<dbReference type="FunFam" id="3.40.50.150:FF:000135">
    <property type="entry name" value="Arginine N-methyltransferase 2"/>
    <property type="match status" value="1"/>
</dbReference>
<keyword evidence="6" id="KW-0949">S-adenosyl-L-methionine</keyword>
<evidence type="ECO:0000313" key="12">
    <source>
        <dbReference type="Proteomes" id="UP001305647"/>
    </source>
</evidence>
<dbReference type="GO" id="GO:0019702">
    <property type="term" value="F:protein arginine N5-methyltransferase activity"/>
    <property type="evidence" value="ECO:0007669"/>
    <property type="project" value="TreeGrafter"/>
</dbReference>
<comment type="subcellular location">
    <subcellularLocation>
        <location evidence="8">Cytoplasm</location>
    </subcellularLocation>
    <subcellularLocation>
        <location evidence="8">Nucleus</location>
    </subcellularLocation>
</comment>
<dbReference type="GO" id="GO:0005737">
    <property type="term" value="C:cytoplasm"/>
    <property type="evidence" value="ECO:0007669"/>
    <property type="project" value="UniProtKB-SubCell"/>
</dbReference>
<evidence type="ECO:0000256" key="9">
    <source>
        <dbReference type="SAM" id="MobiDB-lite"/>
    </source>
</evidence>
<dbReference type="PANTHER" id="PTHR32379:SF1">
    <property type="entry name" value="GUANIDINOACETATE N-METHYLTRANSFERASE"/>
    <property type="match status" value="1"/>
</dbReference>
<dbReference type="SUPFAM" id="SSF53335">
    <property type="entry name" value="S-adenosyl-L-methionine-dependent methyltransferases"/>
    <property type="match status" value="1"/>
</dbReference>
<evidence type="ECO:0000313" key="11">
    <source>
        <dbReference type="EMBL" id="KAK4105893.1"/>
    </source>
</evidence>
<dbReference type="GO" id="GO:0005634">
    <property type="term" value="C:nucleus"/>
    <property type="evidence" value="ECO:0007669"/>
    <property type="project" value="UniProtKB-SubCell"/>
</dbReference>
<evidence type="ECO:0000259" key="10">
    <source>
        <dbReference type="PROSITE" id="PS51559"/>
    </source>
</evidence>
<dbReference type="SUPFAM" id="SSF48403">
    <property type="entry name" value="Ankyrin repeat"/>
    <property type="match status" value="1"/>
</dbReference>
<comment type="subunit">
    <text evidence="2 8">Monomer.</text>
</comment>
<feature type="region of interest" description="Disordered" evidence="9">
    <location>
        <begin position="180"/>
        <end position="204"/>
    </location>
</feature>
<evidence type="ECO:0000256" key="1">
    <source>
        <dbReference type="ARBA" id="ARBA00002207"/>
    </source>
</evidence>
<protein>
    <recommendedName>
        <fullName evidence="8">Arginine N-methyltransferase 2</fullName>
        <ecNumber evidence="8">2.1.1.-</ecNumber>
    </recommendedName>
</protein>
<feature type="domain" description="RMT2" evidence="10">
    <location>
        <begin position="199"/>
        <end position="438"/>
    </location>
</feature>
<reference evidence="11" key="2">
    <citation type="submission" date="2023-05" db="EMBL/GenBank/DDBJ databases">
        <authorList>
            <consortium name="Lawrence Berkeley National Laboratory"/>
            <person name="Steindorff A."/>
            <person name="Hensen N."/>
            <person name="Bonometti L."/>
            <person name="Westerberg I."/>
            <person name="Brannstrom I.O."/>
            <person name="Guillou S."/>
            <person name="Cros-Aarteil S."/>
            <person name="Calhoun S."/>
            <person name="Haridas S."/>
            <person name="Kuo A."/>
            <person name="Mondo S."/>
            <person name="Pangilinan J."/>
            <person name="Riley R."/>
            <person name="Labutti K."/>
            <person name="Andreopoulos B."/>
            <person name="Lipzen A."/>
            <person name="Chen C."/>
            <person name="Yanf M."/>
            <person name="Daum C."/>
            <person name="Ng V."/>
            <person name="Clum A."/>
            <person name="Ohm R."/>
            <person name="Martin F."/>
            <person name="Silar P."/>
            <person name="Natvig D."/>
            <person name="Lalanne C."/>
            <person name="Gautier V."/>
            <person name="Ament-Velasquez S.L."/>
            <person name="Kruys A."/>
            <person name="Hutchinson M.I."/>
            <person name="Powell A.J."/>
            <person name="Barry K."/>
            <person name="Miller A.N."/>
            <person name="Grigoriev I.V."/>
            <person name="Debuchy R."/>
            <person name="Gladieux P."/>
            <person name="Thoren M.H."/>
            <person name="Johannesson H."/>
        </authorList>
    </citation>
    <scope>NUCLEOTIDE SEQUENCE</scope>
    <source>
        <strain evidence="11">CBS 757.83</strain>
    </source>
</reference>